<dbReference type="Proteomes" id="UP000539313">
    <property type="component" value="Unassembled WGS sequence"/>
</dbReference>
<dbReference type="RefSeq" id="WP_281402056.1">
    <property type="nucleotide sequence ID" value="NZ_JACJII010000001.1"/>
</dbReference>
<dbReference type="AlphaFoldDB" id="A0A7W3R9N5"/>
<evidence type="ECO:0000313" key="2">
    <source>
        <dbReference type="EMBL" id="MBA9005563.1"/>
    </source>
</evidence>
<organism evidence="2 3">
    <name type="scientific">Thermomonospora cellulosilytica</name>
    <dbReference type="NCBI Taxonomy" id="1411118"/>
    <lineage>
        <taxon>Bacteria</taxon>
        <taxon>Bacillati</taxon>
        <taxon>Actinomycetota</taxon>
        <taxon>Actinomycetes</taxon>
        <taxon>Streptosporangiales</taxon>
        <taxon>Thermomonosporaceae</taxon>
        <taxon>Thermomonospora</taxon>
    </lineage>
</organism>
<keyword evidence="3" id="KW-1185">Reference proteome</keyword>
<evidence type="ECO:0000313" key="3">
    <source>
        <dbReference type="Proteomes" id="UP000539313"/>
    </source>
</evidence>
<dbReference type="EMBL" id="JACJII010000001">
    <property type="protein sequence ID" value="MBA9005563.1"/>
    <property type="molecule type" value="Genomic_DNA"/>
</dbReference>
<reference evidence="2 3" key="1">
    <citation type="submission" date="2020-08" db="EMBL/GenBank/DDBJ databases">
        <title>Sequencing the genomes of 1000 actinobacteria strains.</title>
        <authorList>
            <person name="Klenk H.-P."/>
        </authorList>
    </citation>
    <scope>NUCLEOTIDE SEQUENCE [LARGE SCALE GENOMIC DNA]</scope>
    <source>
        <strain evidence="2 3">DSM 45823</strain>
    </source>
</reference>
<evidence type="ECO:0000256" key="1">
    <source>
        <dbReference type="SAM" id="MobiDB-lite"/>
    </source>
</evidence>
<comment type="caution">
    <text evidence="2">The sequence shown here is derived from an EMBL/GenBank/DDBJ whole genome shotgun (WGS) entry which is preliminary data.</text>
</comment>
<sequence>MPRHRGDNADGAPFAEPLVPVADHDDAGGSFRPYRVSIFRRPAA</sequence>
<protein>
    <submittedName>
        <fullName evidence="2">Uncharacterized protein</fullName>
    </submittedName>
</protein>
<proteinExistence type="predicted"/>
<accession>A0A7W3R9N5</accession>
<name>A0A7W3R9N5_9ACTN</name>
<gene>
    <name evidence="2" type="ORF">HNR21_004445</name>
</gene>
<feature type="region of interest" description="Disordered" evidence="1">
    <location>
        <begin position="1"/>
        <end position="28"/>
    </location>
</feature>